<dbReference type="Proteomes" id="UP000599009">
    <property type="component" value="Unassembled WGS sequence"/>
</dbReference>
<name>A0ABQ2EDN7_9GAMM</name>
<keyword evidence="2" id="KW-1185">Reference proteome</keyword>
<protein>
    <recommendedName>
        <fullName evidence="3">Biotin--protein ligase</fullName>
    </recommendedName>
</protein>
<sequence length="112" mass="11114">MRVNTTNNTAHGEYKVPGGKLVVVDLAIAGGRMTAVQVSGDFFLEPDSALDTINAALEGLSIATAEAGLAAAVAAALGPEPRMFGITPEGVAAAVRRALDAAPGGDDPGGRA</sequence>
<organism evidence="1 2">
    <name type="scientific">Luteimonas terricola</name>
    <dbReference type="NCBI Taxonomy" id="645597"/>
    <lineage>
        <taxon>Bacteria</taxon>
        <taxon>Pseudomonadati</taxon>
        <taxon>Pseudomonadota</taxon>
        <taxon>Gammaproteobacteria</taxon>
        <taxon>Lysobacterales</taxon>
        <taxon>Lysobacteraceae</taxon>
        <taxon>Luteimonas</taxon>
    </lineage>
</organism>
<evidence type="ECO:0008006" key="3">
    <source>
        <dbReference type="Google" id="ProtNLM"/>
    </source>
</evidence>
<proteinExistence type="predicted"/>
<dbReference type="EMBL" id="BMME01000001">
    <property type="protein sequence ID" value="GGK03548.1"/>
    <property type="molecule type" value="Genomic_DNA"/>
</dbReference>
<dbReference type="Gene3D" id="3.30.390.50">
    <property type="entry name" value="CO dehydrogenase flavoprotein, C-terminal domain"/>
    <property type="match status" value="1"/>
</dbReference>
<evidence type="ECO:0000313" key="2">
    <source>
        <dbReference type="Proteomes" id="UP000599009"/>
    </source>
</evidence>
<reference evidence="2" key="1">
    <citation type="journal article" date="2019" name="Int. J. Syst. Evol. Microbiol.">
        <title>The Global Catalogue of Microorganisms (GCM) 10K type strain sequencing project: providing services to taxonomists for standard genome sequencing and annotation.</title>
        <authorList>
            <consortium name="The Broad Institute Genomics Platform"/>
            <consortium name="The Broad Institute Genome Sequencing Center for Infectious Disease"/>
            <person name="Wu L."/>
            <person name="Ma J."/>
        </authorList>
    </citation>
    <scope>NUCLEOTIDE SEQUENCE [LARGE SCALE GENOMIC DNA]</scope>
    <source>
        <strain evidence="2">CGMCC 1.8985</strain>
    </source>
</reference>
<accession>A0ABQ2EDN7</accession>
<evidence type="ECO:0000313" key="1">
    <source>
        <dbReference type="EMBL" id="GGK03548.1"/>
    </source>
</evidence>
<comment type="caution">
    <text evidence="1">The sequence shown here is derived from an EMBL/GenBank/DDBJ whole genome shotgun (WGS) entry which is preliminary data.</text>
</comment>
<gene>
    <name evidence="1" type="ORF">GCM10011394_10740</name>
</gene>